<keyword evidence="2" id="KW-1185">Reference proteome</keyword>
<sequence>MDDHDSISNLPTSHLLGSVPAVVTDGNSTAVREVPGANLQIFPPTSSGNNGRGYQTLGGPSEGDGPQPTSNWKGVFSISSYTQYFNVDTDDVLNRLLSSLYPVSGDFFSRIDANPDLYGLVWISTTLVFVIASLGNCGTYLIQKRSNGGTSWTFDVGYLNVAAIAVYGYALLVPLAFYFLLQYLGSKASLVRFWCMWGYSLFIFILSAILLMIPVEFLRWIVILISGAASASFVALNLRSYVETNDVTVVLLAAFLLQMALAIFIKMWFFP</sequence>
<proteinExistence type="predicted"/>
<dbReference type="Proteomes" id="UP001060085">
    <property type="component" value="Linkage Group LG03"/>
</dbReference>
<gene>
    <name evidence="1" type="ORF">M9H77_10960</name>
</gene>
<evidence type="ECO:0000313" key="1">
    <source>
        <dbReference type="EMBL" id="KAI5670596.1"/>
    </source>
</evidence>
<accession>A0ACC0BD86</accession>
<comment type="caution">
    <text evidence="1">The sequence shown here is derived from an EMBL/GenBank/DDBJ whole genome shotgun (WGS) entry which is preliminary data.</text>
</comment>
<dbReference type="EMBL" id="CM044703">
    <property type="protein sequence ID" value="KAI5670596.1"/>
    <property type="molecule type" value="Genomic_DNA"/>
</dbReference>
<reference evidence="2" key="1">
    <citation type="journal article" date="2023" name="Nat. Plants">
        <title>Single-cell RNA sequencing provides a high-resolution roadmap for understanding the multicellular compartmentation of specialized metabolism.</title>
        <authorList>
            <person name="Sun S."/>
            <person name="Shen X."/>
            <person name="Li Y."/>
            <person name="Li Y."/>
            <person name="Wang S."/>
            <person name="Li R."/>
            <person name="Zhang H."/>
            <person name="Shen G."/>
            <person name="Guo B."/>
            <person name="Wei J."/>
            <person name="Xu J."/>
            <person name="St-Pierre B."/>
            <person name="Chen S."/>
            <person name="Sun C."/>
        </authorList>
    </citation>
    <scope>NUCLEOTIDE SEQUENCE [LARGE SCALE GENOMIC DNA]</scope>
</reference>
<evidence type="ECO:0000313" key="2">
    <source>
        <dbReference type="Proteomes" id="UP001060085"/>
    </source>
</evidence>
<protein>
    <submittedName>
        <fullName evidence="1">Uncharacterized protein</fullName>
    </submittedName>
</protein>
<organism evidence="1 2">
    <name type="scientific">Catharanthus roseus</name>
    <name type="common">Madagascar periwinkle</name>
    <name type="synonym">Vinca rosea</name>
    <dbReference type="NCBI Taxonomy" id="4058"/>
    <lineage>
        <taxon>Eukaryota</taxon>
        <taxon>Viridiplantae</taxon>
        <taxon>Streptophyta</taxon>
        <taxon>Embryophyta</taxon>
        <taxon>Tracheophyta</taxon>
        <taxon>Spermatophyta</taxon>
        <taxon>Magnoliopsida</taxon>
        <taxon>eudicotyledons</taxon>
        <taxon>Gunneridae</taxon>
        <taxon>Pentapetalae</taxon>
        <taxon>asterids</taxon>
        <taxon>lamiids</taxon>
        <taxon>Gentianales</taxon>
        <taxon>Apocynaceae</taxon>
        <taxon>Rauvolfioideae</taxon>
        <taxon>Vinceae</taxon>
        <taxon>Catharanthinae</taxon>
        <taxon>Catharanthus</taxon>
    </lineage>
</organism>
<name>A0ACC0BD86_CATRO</name>